<name>A0A2I3HKT7_NOMLE</name>
<sequence length="91" mass="9696">MAAPPLIMFSSYPNRTSALLLGVGVRPDWPLPVCQDPMGPSPPPVPTADFNSSFCVCHVNLLPGVLVSSVTSQYPHLNMALCQLALSFICV</sequence>
<dbReference type="AlphaFoldDB" id="A0A2I3HKT7"/>
<dbReference type="Ensembl" id="ENSNLET00000037672.1">
    <property type="protein sequence ID" value="ENSNLEP00000044268.1"/>
    <property type="gene ID" value="ENSNLEG00000030033.1"/>
</dbReference>
<dbReference type="InParanoid" id="A0A2I3HKT7"/>
<dbReference type="OMA" id="CNKTFQV"/>
<proteinExistence type="predicted"/>
<reference evidence="1" key="2">
    <citation type="submission" date="2025-08" db="UniProtKB">
        <authorList>
            <consortium name="Ensembl"/>
        </authorList>
    </citation>
    <scope>IDENTIFICATION</scope>
</reference>
<evidence type="ECO:0000313" key="1">
    <source>
        <dbReference type="Ensembl" id="ENSNLEP00000044268.1"/>
    </source>
</evidence>
<dbReference type="GeneTree" id="ENSGT00910000148268"/>
<evidence type="ECO:0000313" key="2">
    <source>
        <dbReference type="Proteomes" id="UP000001073"/>
    </source>
</evidence>
<accession>A0A2I3HKT7</accession>
<keyword evidence="2" id="KW-1185">Reference proteome</keyword>
<protein>
    <submittedName>
        <fullName evidence="1">Uncharacterized protein</fullName>
    </submittedName>
</protein>
<reference evidence="1" key="3">
    <citation type="submission" date="2025-09" db="UniProtKB">
        <authorList>
            <consortium name="Ensembl"/>
        </authorList>
    </citation>
    <scope>IDENTIFICATION</scope>
</reference>
<dbReference type="EMBL" id="ADFV01024250">
    <property type="status" value="NOT_ANNOTATED_CDS"/>
    <property type="molecule type" value="Genomic_DNA"/>
</dbReference>
<organism evidence="1 2">
    <name type="scientific">Nomascus leucogenys</name>
    <name type="common">Northern white-cheeked gibbon</name>
    <name type="synonym">Hylobates leucogenys</name>
    <dbReference type="NCBI Taxonomy" id="61853"/>
    <lineage>
        <taxon>Eukaryota</taxon>
        <taxon>Metazoa</taxon>
        <taxon>Chordata</taxon>
        <taxon>Craniata</taxon>
        <taxon>Vertebrata</taxon>
        <taxon>Euteleostomi</taxon>
        <taxon>Mammalia</taxon>
        <taxon>Eutheria</taxon>
        <taxon>Euarchontoglires</taxon>
        <taxon>Primates</taxon>
        <taxon>Haplorrhini</taxon>
        <taxon>Catarrhini</taxon>
        <taxon>Hylobatidae</taxon>
        <taxon>Nomascus</taxon>
    </lineage>
</organism>
<reference evidence="1 2" key="1">
    <citation type="submission" date="2012-10" db="EMBL/GenBank/DDBJ databases">
        <authorList>
            <consortium name="Gibbon Genome Sequencing Consortium"/>
        </authorList>
    </citation>
    <scope>NUCLEOTIDE SEQUENCE [LARGE SCALE GENOMIC DNA]</scope>
</reference>
<dbReference type="Proteomes" id="UP000001073">
    <property type="component" value="Chromosome 7b"/>
</dbReference>